<sequence>MDKKKIKELELFAAEIRLETTKEVAKRGFGHLPGSLSVADALAVLYGDVMRIRPKEPKWEGRDLMVMSKGHAGPAVYATLALKGFFPMEELATLNQPGTNLPSHCDRNKTVGVDMTTGSLGQGVSTAIGMALGHKLAGDDVRTYLIVGDGECDEGQVWEGMLFAHQQKLDHLTVFVDYNKKQLDGTVEEVMDLGDIEAKFKAFGFHTENIDGNNVAAILEALAKCREVKDVPSCIILNTLKGKGITEVEEMKLNHHIQVDPELAKKAIAELTAEVERLKGETANV</sequence>
<comment type="similarity">
    <text evidence="2">Belongs to the transketolase family.</text>
</comment>
<proteinExistence type="inferred from homology"/>
<name>A0A2J8B0W1_9FIRM</name>
<accession>A0A2J8B0W1</accession>
<keyword evidence="3" id="KW-0786">Thiamine pyrophosphate</keyword>
<feature type="domain" description="Transketolase N-terminal" evidence="4">
    <location>
        <begin position="13"/>
        <end position="252"/>
    </location>
</feature>
<dbReference type="InterPro" id="IPR029061">
    <property type="entry name" value="THDP-binding"/>
</dbReference>
<dbReference type="SUPFAM" id="SSF52518">
    <property type="entry name" value="Thiamin diphosphate-binding fold (THDP-binding)"/>
    <property type="match status" value="1"/>
</dbReference>
<dbReference type="RefSeq" id="WP_012992716.1">
    <property type="nucleotide sequence ID" value="NZ_NBZD01000003.1"/>
</dbReference>
<gene>
    <name evidence="5" type="ORF">B7R76_06025</name>
</gene>
<dbReference type="Gene3D" id="3.40.50.970">
    <property type="match status" value="1"/>
</dbReference>
<evidence type="ECO:0000256" key="3">
    <source>
        <dbReference type="ARBA" id="ARBA00023052"/>
    </source>
</evidence>
<dbReference type="InterPro" id="IPR005474">
    <property type="entry name" value="Transketolase_N"/>
</dbReference>
<comment type="cofactor">
    <cofactor evidence="1">
        <name>thiamine diphosphate</name>
        <dbReference type="ChEBI" id="CHEBI:58937"/>
    </cofactor>
</comment>
<protein>
    <submittedName>
        <fullName evidence="5">Transketolase</fullName>
    </submittedName>
</protein>
<evidence type="ECO:0000313" key="6">
    <source>
        <dbReference type="Proteomes" id="UP000236394"/>
    </source>
</evidence>
<dbReference type="AlphaFoldDB" id="A0A2J8B0W1"/>
<dbReference type="PANTHER" id="PTHR47514">
    <property type="entry name" value="TRANSKETOLASE N-TERMINAL SECTION-RELATED"/>
    <property type="match status" value="1"/>
</dbReference>
<dbReference type="EMBL" id="NBZD01000003">
    <property type="protein sequence ID" value="PNH18395.1"/>
    <property type="molecule type" value="Genomic_DNA"/>
</dbReference>
<evidence type="ECO:0000256" key="1">
    <source>
        <dbReference type="ARBA" id="ARBA00001964"/>
    </source>
</evidence>
<dbReference type="Proteomes" id="UP000236394">
    <property type="component" value="Unassembled WGS sequence"/>
</dbReference>
<evidence type="ECO:0000313" key="5">
    <source>
        <dbReference type="EMBL" id="PNH18395.1"/>
    </source>
</evidence>
<dbReference type="CDD" id="cd02012">
    <property type="entry name" value="TPP_TK"/>
    <property type="match status" value="1"/>
</dbReference>
<organism evidence="5 6">
    <name type="scientific">Mageeibacillus indolicus</name>
    <dbReference type="NCBI Taxonomy" id="884684"/>
    <lineage>
        <taxon>Bacteria</taxon>
        <taxon>Bacillati</taxon>
        <taxon>Bacillota</taxon>
        <taxon>Clostridia</taxon>
        <taxon>Eubacteriales</taxon>
        <taxon>Oscillospiraceae</taxon>
        <taxon>Mageeibacillus</taxon>
    </lineage>
</organism>
<evidence type="ECO:0000256" key="2">
    <source>
        <dbReference type="ARBA" id="ARBA00007131"/>
    </source>
</evidence>
<dbReference type="OMA" id="FVEMNID"/>
<evidence type="ECO:0000259" key="4">
    <source>
        <dbReference type="Pfam" id="PF00456"/>
    </source>
</evidence>
<reference evidence="6" key="1">
    <citation type="submission" date="2017-04" db="EMBL/GenBank/DDBJ databases">
        <authorList>
            <person name="Bumgarner R.E."/>
            <person name="Fredricks D.N."/>
            <person name="Srinivasan S."/>
        </authorList>
    </citation>
    <scope>NUCLEOTIDE SEQUENCE [LARGE SCALE GENOMIC DNA]</scope>
    <source>
        <strain evidence="6">KA00405</strain>
    </source>
</reference>
<dbReference type="PANTHER" id="PTHR47514:SF1">
    <property type="entry name" value="TRANSKETOLASE N-TERMINAL SECTION-RELATED"/>
    <property type="match status" value="1"/>
</dbReference>
<comment type="caution">
    <text evidence="5">The sequence shown here is derived from an EMBL/GenBank/DDBJ whole genome shotgun (WGS) entry which is preliminary data.</text>
</comment>
<dbReference type="Pfam" id="PF00456">
    <property type="entry name" value="Transketolase_N"/>
    <property type="match status" value="1"/>
</dbReference>